<dbReference type="AlphaFoldDB" id="A0A438KBV3"/>
<organism evidence="1 2">
    <name type="scientific">Vitis vinifera</name>
    <name type="common">Grape</name>
    <dbReference type="NCBI Taxonomy" id="29760"/>
    <lineage>
        <taxon>Eukaryota</taxon>
        <taxon>Viridiplantae</taxon>
        <taxon>Streptophyta</taxon>
        <taxon>Embryophyta</taxon>
        <taxon>Tracheophyta</taxon>
        <taxon>Spermatophyta</taxon>
        <taxon>Magnoliopsida</taxon>
        <taxon>eudicotyledons</taxon>
        <taxon>Gunneridae</taxon>
        <taxon>Pentapetalae</taxon>
        <taxon>rosids</taxon>
        <taxon>Vitales</taxon>
        <taxon>Vitaceae</taxon>
        <taxon>Viteae</taxon>
        <taxon>Vitis</taxon>
    </lineage>
</organism>
<gene>
    <name evidence="1" type="ORF">CK203_006753</name>
</gene>
<evidence type="ECO:0000313" key="2">
    <source>
        <dbReference type="Proteomes" id="UP000288805"/>
    </source>
</evidence>
<dbReference type="EMBL" id="QGNW01000011">
    <property type="protein sequence ID" value="RVX18667.1"/>
    <property type="molecule type" value="Genomic_DNA"/>
</dbReference>
<accession>A0A438KBV3</accession>
<protein>
    <submittedName>
        <fullName evidence="1">Uncharacterized protein</fullName>
    </submittedName>
</protein>
<dbReference type="Proteomes" id="UP000288805">
    <property type="component" value="Unassembled WGS sequence"/>
</dbReference>
<proteinExistence type="predicted"/>
<name>A0A438KBV3_VITVI</name>
<evidence type="ECO:0000313" key="1">
    <source>
        <dbReference type="EMBL" id="RVX18667.1"/>
    </source>
</evidence>
<reference evidence="1 2" key="1">
    <citation type="journal article" date="2018" name="PLoS Genet.">
        <title>Population sequencing reveals clonal diversity and ancestral inbreeding in the grapevine cultivar Chardonnay.</title>
        <authorList>
            <person name="Roach M.J."/>
            <person name="Johnson D.L."/>
            <person name="Bohlmann J."/>
            <person name="van Vuuren H.J."/>
            <person name="Jones S.J."/>
            <person name="Pretorius I.S."/>
            <person name="Schmidt S.A."/>
            <person name="Borneman A.R."/>
        </authorList>
    </citation>
    <scope>NUCLEOTIDE SEQUENCE [LARGE SCALE GENOMIC DNA]</scope>
    <source>
        <strain evidence="2">cv. Chardonnay</strain>
        <tissue evidence="1">Leaf</tissue>
    </source>
</reference>
<comment type="caution">
    <text evidence="1">The sequence shown here is derived from an EMBL/GenBank/DDBJ whole genome shotgun (WGS) entry which is preliminary data.</text>
</comment>
<sequence length="116" mass="13979">MLTCHLVMKHPLKLREIGGCKFFVHRMSHLYPCAVDIHEPQSGWFKYVSNSSVWWLHLNWDRDRVFSVRFLSMLLSRTMVFYHRLALEFDIPKIIKICHTRTSRILNTLDMVIVRY</sequence>